<dbReference type="GO" id="GO:0006171">
    <property type="term" value="P:cAMP biosynthetic process"/>
    <property type="evidence" value="ECO:0007669"/>
    <property type="project" value="TreeGrafter"/>
</dbReference>
<feature type="domain" description="Guanylate cyclase" evidence="2">
    <location>
        <begin position="494"/>
        <end position="634"/>
    </location>
</feature>
<dbReference type="GO" id="GO:0004016">
    <property type="term" value="F:adenylate cyclase activity"/>
    <property type="evidence" value="ECO:0007669"/>
    <property type="project" value="UniProtKB-ARBA"/>
</dbReference>
<evidence type="ECO:0000259" key="2">
    <source>
        <dbReference type="PROSITE" id="PS50125"/>
    </source>
</evidence>
<dbReference type="Pfam" id="PF05226">
    <property type="entry name" value="CHASE2"/>
    <property type="match status" value="1"/>
</dbReference>
<dbReference type="OrthoDB" id="9789782at2"/>
<protein>
    <submittedName>
        <fullName evidence="3">Adenylate/guanylate cyclase domain-containing protein</fullName>
    </submittedName>
</protein>
<evidence type="ECO:0000256" key="1">
    <source>
        <dbReference type="SAM" id="Phobius"/>
    </source>
</evidence>
<keyword evidence="1" id="KW-0812">Transmembrane</keyword>
<keyword evidence="1" id="KW-0472">Membrane</keyword>
<gene>
    <name evidence="3" type="ORF">EOE48_07710</name>
</gene>
<evidence type="ECO:0000313" key="4">
    <source>
        <dbReference type="Proteomes" id="UP000286997"/>
    </source>
</evidence>
<dbReference type="Proteomes" id="UP000286997">
    <property type="component" value="Unassembled WGS sequence"/>
</dbReference>
<name>A0A437PC89_9HYPH</name>
<evidence type="ECO:0000313" key="3">
    <source>
        <dbReference type="EMBL" id="RVU19861.1"/>
    </source>
</evidence>
<feature type="transmembrane region" description="Helical" evidence="1">
    <location>
        <begin position="402"/>
        <end position="422"/>
    </location>
</feature>
<comment type="caution">
    <text evidence="3">The sequence shown here is derived from an EMBL/GenBank/DDBJ whole genome shotgun (WGS) entry which is preliminary data.</text>
</comment>
<keyword evidence="4" id="KW-1185">Reference proteome</keyword>
<dbReference type="SMART" id="SM00044">
    <property type="entry name" value="CYCc"/>
    <property type="match status" value="1"/>
</dbReference>
<accession>A0A437PC89</accession>
<dbReference type="Pfam" id="PF00211">
    <property type="entry name" value="Guanylate_cyc"/>
    <property type="match status" value="1"/>
</dbReference>
<dbReference type="PANTHER" id="PTHR43081">
    <property type="entry name" value="ADENYLATE CYCLASE, TERMINAL-DIFFERENTIATION SPECIFIC-RELATED"/>
    <property type="match status" value="1"/>
</dbReference>
<dbReference type="GO" id="GO:0035556">
    <property type="term" value="P:intracellular signal transduction"/>
    <property type="evidence" value="ECO:0007669"/>
    <property type="project" value="InterPro"/>
</dbReference>
<dbReference type="InterPro" id="IPR001054">
    <property type="entry name" value="A/G_cyclase"/>
</dbReference>
<dbReference type="InterPro" id="IPR050697">
    <property type="entry name" value="Adenylyl/Guanylyl_Cyclase_3/4"/>
</dbReference>
<dbReference type="InterPro" id="IPR007890">
    <property type="entry name" value="CHASE2"/>
</dbReference>
<dbReference type="PROSITE" id="PS50125">
    <property type="entry name" value="GUANYLATE_CYCLASE_2"/>
    <property type="match status" value="1"/>
</dbReference>
<feature type="transmembrane region" description="Helical" evidence="1">
    <location>
        <begin position="434"/>
        <end position="452"/>
    </location>
</feature>
<dbReference type="InterPro" id="IPR029787">
    <property type="entry name" value="Nucleotide_cyclase"/>
</dbReference>
<sequence length="762" mass="81396">MTPLAASGGTDPGRFSGRGVLRRIGRIGRRVGPGRLLAGGLLVLLLLVRITDPPAVEALRLRTFDAMQALAPRVPPAERPVAIVDVDEASLGEFGQWPWTRTRLAAICRALQEAGAALVAFDIVFSEPDRLSPPLLARTVPNLSEAARADLRAQPDSDAVFAAAIGRMPVVLGQTATTTPVAWTGDGPPPQTGTAVVGTHPDPETALVAFPGLVRNLPVLERAAAGRGVFTISPERDGVVRRVPLVLRAGGTVVPTLALDILRVATGADTLLIRTDEAGVVSLRLPDLTVPTDPRGQIWVRFGPHDPGLYVSARDVLNGTVPPGRFRDRIVLVGTSSVGLLDNRTTPLDRAMPGVEVHAQLLENLLTGTTLTVPNEAVLIAVGATAAASLAIILVAPILGALGLLLFGAVVAALFVVASWHLFSGHGILFDATYPLLATSLVYLTLVFTNYFREQAGRRRIRLAFGRYLSPDLVEQLALSPEPLRLGGVEQRLTIMFSDVRGFTTIAEFYKTDPAGLTALMNRFLTPLTNAILDRKGTIDKYMGDAIMAFWNAPLPNAEHEAHAAAAALDMLARMDALNAARRTEAESGGHPVLPLDVGIGINTGDCVVGNMGSDLRFDYSVLGDPVNVASRLEGQSKFYGVKIVLGEPTAQAIRDRFPVLEIDLLQVKGKTEPVALFTLVGDEAFRRSERFGQLAARHAGMIAAYRARHWDETEAAAQACRALAVGLRIDGLYALYAERAEAFRREPPPEGWNGVTVATTK</sequence>
<dbReference type="AlphaFoldDB" id="A0A437PC89"/>
<dbReference type="SMART" id="SM01080">
    <property type="entry name" value="CHASE2"/>
    <property type="match status" value="1"/>
</dbReference>
<organism evidence="3 4">
    <name type="scientific">Methylobacterium oryzihabitans</name>
    <dbReference type="NCBI Taxonomy" id="2499852"/>
    <lineage>
        <taxon>Bacteria</taxon>
        <taxon>Pseudomonadati</taxon>
        <taxon>Pseudomonadota</taxon>
        <taxon>Alphaproteobacteria</taxon>
        <taxon>Hyphomicrobiales</taxon>
        <taxon>Methylobacteriaceae</taxon>
        <taxon>Methylobacterium</taxon>
    </lineage>
</organism>
<dbReference type="SUPFAM" id="SSF55073">
    <property type="entry name" value="Nucleotide cyclase"/>
    <property type="match status" value="1"/>
</dbReference>
<dbReference type="EMBL" id="SACP01000005">
    <property type="protein sequence ID" value="RVU19861.1"/>
    <property type="molecule type" value="Genomic_DNA"/>
</dbReference>
<keyword evidence="1" id="KW-1133">Transmembrane helix</keyword>
<feature type="transmembrane region" description="Helical" evidence="1">
    <location>
        <begin position="377"/>
        <end position="395"/>
    </location>
</feature>
<dbReference type="Gene3D" id="3.30.70.1230">
    <property type="entry name" value="Nucleotide cyclase"/>
    <property type="match status" value="1"/>
</dbReference>
<reference evidence="3 4" key="1">
    <citation type="submission" date="2019-01" db="EMBL/GenBank/DDBJ databases">
        <authorList>
            <person name="Chen W.-M."/>
        </authorList>
    </citation>
    <scope>NUCLEOTIDE SEQUENCE [LARGE SCALE GENOMIC DNA]</scope>
    <source>
        <strain evidence="3 4">TER-1</strain>
    </source>
</reference>
<proteinExistence type="predicted"/>
<dbReference type="CDD" id="cd07302">
    <property type="entry name" value="CHD"/>
    <property type="match status" value="1"/>
</dbReference>
<dbReference type="PANTHER" id="PTHR43081:SF1">
    <property type="entry name" value="ADENYLATE CYCLASE, TERMINAL-DIFFERENTIATION SPECIFIC"/>
    <property type="match status" value="1"/>
</dbReference>